<evidence type="ECO:0000259" key="11">
    <source>
        <dbReference type="PROSITE" id="PS51198"/>
    </source>
</evidence>
<dbReference type="GO" id="GO:0016787">
    <property type="term" value="F:hydrolase activity"/>
    <property type="evidence" value="ECO:0007669"/>
    <property type="project" value="UniProtKB-UniRule"/>
</dbReference>
<dbReference type="CDD" id="cd17932">
    <property type="entry name" value="DEXQc_UvrD"/>
    <property type="match status" value="1"/>
</dbReference>
<comment type="catalytic activity">
    <reaction evidence="7">
        <text>Couples ATP hydrolysis with the unwinding of duplex DNA by translocating in the 3'-5' direction.</text>
        <dbReference type="EC" id="5.6.2.4"/>
    </reaction>
</comment>
<dbReference type="PANTHER" id="PTHR11070">
    <property type="entry name" value="UVRD / RECB / PCRA DNA HELICASE FAMILY MEMBER"/>
    <property type="match status" value="1"/>
</dbReference>
<evidence type="ECO:0000259" key="12">
    <source>
        <dbReference type="PROSITE" id="PS51217"/>
    </source>
</evidence>
<evidence type="ECO:0000256" key="7">
    <source>
        <dbReference type="ARBA" id="ARBA00034617"/>
    </source>
</evidence>
<reference evidence="13" key="1">
    <citation type="submission" date="2021-01" db="EMBL/GenBank/DDBJ databases">
        <title>Whole genome shotgun sequence of Actinoplanes rishiriensis NBRC 108556.</title>
        <authorList>
            <person name="Komaki H."/>
            <person name="Tamura T."/>
        </authorList>
    </citation>
    <scope>NUCLEOTIDE SEQUENCE</scope>
    <source>
        <strain evidence="13">NBRC 108556</strain>
    </source>
</reference>
<comment type="catalytic activity">
    <reaction evidence="9">
        <text>ATP + H2O = ADP + phosphate + H(+)</text>
        <dbReference type="Rhea" id="RHEA:13065"/>
        <dbReference type="ChEBI" id="CHEBI:15377"/>
        <dbReference type="ChEBI" id="CHEBI:15378"/>
        <dbReference type="ChEBI" id="CHEBI:30616"/>
        <dbReference type="ChEBI" id="CHEBI:43474"/>
        <dbReference type="ChEBI" id="CHEBI:456216"/>
        <dbReference type="EC" id="5.6.2.4"/>
    </reaction>
</comment>
<dbReference type="PROSITE" id="PS51198">
    <property type="entry name" value="UVRD_HELICASE_ATP_BIND"/>
    <property type="match status" value="1"/>
</dbReference>
<feature type="domain" description="UvrD-like helicase ATP-binding" evidence="11">
    <location>
        <begin position="14"/>
        <end position="300"/>
    </location>
</feature>
<dbReference type="Pfam" id="PF13361">
    <property type="entry name" value="UvrD_C"/>
    <property type="match status" value="1"/>
</dbReference>
<feature type="binding site" evidence="10">
    <location>
        <begin position="35"/>
        <end position="42"/>
    </location>
    <ligand>
        <name>ATP</name>
        <dbReference type="ChEBI" id="CHEBI:30616"/>
    </ligand>
</feature>
<evidence type="ECO:0000256" key="3">
    <source>
        <dbReference type="ARBA" id="ARBA00022801"/>
    </source>
</evidence>
<dbReference type="Proteomes" id="UP000636960">
    <property type="component" value="Unassembled WGS sequence"/>
</dbReference>
<dbReference type="PROSITE" id="PS51217">
    <property type="entry name" value="UVRD_HELICASE_CTER"/>
    <property type="match status" value="1"/>
</dbReference>
<dbReference type="AlphaFoldDB" id="A0A919KD41"/>
<evidence type="ECO:0000256" key="4">
    <source>
        <dbReference type="ARBA" id="ARBA00022806"/>
    </source>
</evidence>
<dbReference type="GO" id="GO:0005524">
    <property type="term" value="F:ATP binding"/>
    <property type="evidence" value="ECO:0007669"/>
    <property type="project" value="UniProtKB-UniRule"/>
</dbReference>
<protein>
    <recommendedName>
        <fullName evidence="8">DNA 3'-5' helicase</fullName>
        <ecNumber evidence="8">5.6.2.4</ecNumber>
    </recommendedName>
</protein>
<keyword evidence="14" id="KW-1185">Reference proteome</keyword>
<keyword evidence="4 10" id="KW-0347">Helicase</keyword>
<organism evidence="13 14">
    <name type="scientific">Paractinoplanes rishiriensis</name>
    <dbReference type="NCBI Taxonomy" id="1050105"/>
    <lineage>
        <taxon>Bacteria</taxon>
        <taxon>Bacillati</taxon>
        <taxon>Actinomycetota</taxon>
        <taxon>Actinomycetes</taxon>
        <taxon>Micromonosporales</taxon>
        <taxon>Micromonosporaceae</taxon>
        <taxon>Paractinoplanes</taxon>
    </lineage>
</organism>
<evidence type="ECO:0000256" key="5">
    <source>
        <dbReference type="ARBA" id="ARBA00022840"/>
    </source>
</evidence>
<evidence type="ECO:0000256" key="1">
    <source>
        <dbReference type="ARBA" id="ARBA00009922"/>
    </source>
</evidence>
<dbReference type="Pfam" id="PF00580">
    <property type="entry name" value="UvrD-helicase"/>
    <property type="match status" value="2"/>
</dbReference>
<dbReference type="InterPro" id="IPR000212">
    <property type="entry name" value="DNA_helicase_UvrD/REP"/>
</dbReference>
<dbReference type="GO" id="GO:0003677">
    <property type="term" value="F:DNA binding"/>
    <property type="evidence" value="ECO:0007669"/>
    <property type="project" value="UniProtKB-KW"/>
</dbReference>
<sequence>MKMVSPAEWRPVGLEDLEPAAWEALKYDGNSCVVAGPGSGKSEFLAQRAAYLLQTHICPPPYRILAISYKREAAQNLQDRIVRTCSPEQSRRFASVTFDAFTVGLARRFRKALPAAWQLTPNFRVVFPDQGTIRESLRNSRLDAPGDWKAEVGGILYKTFEIYEGGSWRLPPESDQVNSGTHFALARWWLSLLAADPISTPNFILLNRLAELIQRVNPQVARALAATYKYVFVDECQDTTFAQYDFLESLFNNSGTIVTSVGDDKQRIMSFGGARPDFFAVFQADFGARRFVLRCNYRSSPSLVKLQHVLARQIDEDVPEVESRTDGLLPSSAAQMWYSVSAESELRALSSAIAKDMNLRRLVPRDYAILTRNRPDSYERQVEAAMAHEGLTVRNESRDVGGIALQDLMAQSLTRAVVPFLKLAARERDPESWISACKIVQDLRGSDYEDDPTLQRALRELNVFISGLRRDACRLSVGRENARLLAEKIIEFFDLEQTALAFPDYRDSEFLVLVKDALLFHLADSAEGATSWDAVIENFLGAGSVPLMTIHKSKGLEFDTIVLIGLDDQGWWQYSRGNVEELSTFFVAVSRAKQRVVFLYCRERGKRSKVAELYELLESAGVPWRDRR</sequence>
<feature type="domain" description="UvrD-like helicase C-terminal" evidence="12">
    <location>
        <begin position="301"/>
        <end position="555"/>
    </location>
</feature>
<dbReference type="GO" id="GO:0043138">
    <property type="term" value="F:3'-5' DNA helicase activity"/>
    <property type="evidence" value="ECO:0007669"/>
    <property type="project" value="UniProtKB-EC"/>
</dbReference>
<dbReference type="EC" id="5.6.2.4" evidence="8"/>
<dbReference type="Gene3D" id="3.40.50.300">
    <property type="entry name" value="P-loop containing nucleotide triphosphate hydrolases"/>
    <property type="match status" value="2"/>
</dbReference>
<evidence type="ECO:0000256" key="6">
    <source>
        <dbReference type="ARBA" id="ARBA00023235"/>
    </source>
</evidence>
<evidence type="ECO:0000313" key="13">
    <source>
        <dbReference type="EMBL" id="GIF01787.1"/>
    </source>
</evidence>
<name>A0A919KD41_9ACTN</name>
<dbReference type="InterPro" id="IPR014017">
    <property type="entry name" value="DNA_helicase_UvrD-like_C"/>
</dbReference>
<evidence type="ECO:0000256" key="9">
    <source>
        <dbReference type="ARBA" id="ARBA00048988"/>
    </source>
</evidence>
<comment type="caution">
    <text evidence="13">The sequence shown here is derived from an EMBL/GenBank/DDBJ whole genome shotgun (WGS) entry which is preliminary data.</text>
</comment>
<gene>
    <name evidence="13" type="ORF">Ari01nite_92510</name>
</gene>
<dbReference type="InterPro" id="IPR027417">
    <property type="entry name" value="P-loop_NTPase"/>
</dbReference>
<dbReference type="InterPro" id="IPR014016">
    <property type="entry name" value="UvrD-like_ATP-bd"/>
</dbReference>
<dbReference type="GO" id="GO:0000725">
    <property type="term" value="P:recombinational repair"/>
    <property type="evidence" value="ECO:0007669"/>
    <property type="project" value="TreeGrafter"/>
</dbReference>
<dbReference type="Gene3D" id="1.10.10.160">
    <property type="match status" value="1"/>
</dbReference>
<evidence type="ECO:0000256" key="8">
    <source>
        <dbReference type="ARBA" id="ARBA00034808"/>
    </source>
</evidence>
<dbReference type="SUPFAM" id="SSF52540">
    <property type="entry name" value="P-loop containing nucleoside triphosphate hydrolases"/>
    <property type="match status" value="1"/>
</dbReference>
<evidence type="ECO:0000256" key="2">
    <source>
        <dbReference type="ARBA" id="ARBA00022741"/>
    </source>
</evidence>
<keyword evidence="3 10" id="KW-0378">Hydrolase</keyword>
<accession>A0A919KD41</accession>
<dbReference type="InterPro" id="IPR013986">
    <property type="entry name" value="DExx_box_DNA_helicase_dom_sf"/>
</dbReference>
<dbReference type="PANTHER" id="PTHR11070:SF67">
    <property type="entry name" value="DNA 3'-5' HELICASE"/>
    <property type="match status" value="1"/>
</dbReference>
<keyword evidence="6" id="KW-0413">Isomerase</keyword>
<dbReference type="Gene3D" id="1.10.486.10">
    <property type="entry name" value="PCRA, domain 4"/>
    <property type="match status" value="1"/>
</dbReference>
<keyword evidence="2 10" id="KW-0547">Nucleotide-binding</keyword>
<dbReference type="EMBL" id="BOMV01000112">
    <property type="protein sequence ID" value="GIF01787.1"/>
    <property type="molecule type" value="Genomic_DNA"/>
</dbReference>
<evidence type="ECO:0000256" key="10">
    <source>
        <dbReference type="PROSITE-ProRule" id="PRU00560"/>
    </source>
</evidence>
<proteinExistence type="inferred from homology"/>
<keyword evidence="5 10" id="KW-0067">ATP-binding</keyword>
<evidence type="ECO:0000313" key="14">
    <source>
        <dbReference type="Proteomes" id="UP000636960"/>
    </source>
</evidence>
<comment type="similarity">
    <text evidence="1">Belongs to the helicase family. UvrD subfamily.</text>
</comment>